<protein>
    <submittedName>
        <fullName evidence="7">EamA family transporter</fullName>
    </submittedName>
</protein>
<evidence type="ECO:0000256" key="5">
    <source>
        <dbReference type="SAM" id="Phobius"/>
    </source>
</evidence>
<dbReference type="RefSeq" id="WP_188596125.1">
    <property type="nucleotide sequence ID" value="NZ_BMNL01000002.1"/>
</dbReference>
<name>A0A830GTK2_9CREN</name>
<comment type="subcellular location">
    <subcellularLocation>
        <location evidence="1">Membrane</location>
        <topology evidence="1">Multi-pass membrane protein</topology>
    </subcellularLocation>
</comment>
<reference evidence="7" key="1">
    <citation type="journal article" date="2014" name="Int. J. Syst. Evol. Microbiol.">
        <title>Complete genome sequence of Corynebacterium casei LMG S-19264T (=DSM 44701T), isolated from a smear-ripened cheese.</title>
        <authorList>
            <consortium name="US DOE Joint Genome Institute (JGI-PGF)"/>
            <person name="Walter F."/>
            <person name="Albersmeier A."/>
            <person name="Kalinowski J."/>
            <person name="Ruckert C."/>
        </authorList>
    </citation>
    <scope>NUCLEOTIDE SEQUENCE</scope>
    <source>
        <strain evidence="7">JCM 10088</strain>
    </source>
</reference>
<feature type="transmembrane region" description="Helical" evidence="5">
    <location>
        <begin position="7"/>
        <end position="25"/>
    </location>
</feature>
<sequence length="277" mass="29530">MTNKARGYLYLASLVLVWGAAYPLTKMASEYASPMVISLFRTGLGAALLYPAARRVVISREMVVSGLLNMGLFLVFLNASIMLSVNPGLSAVLIYTQPLFVAALQAAFSRRSPPPGRMLALTAGFFGALLTAWSSFSVGNLLALLGGFSWALGTIYYASKVSERNVTVANESMTLLSVPLIAALTPLDYSIHLSIKAIALLLLVALLAQVLGFLLWFNALELVDPSLASSILLATPVMALIFSSLMLGSPLTHMDEVGVAITLASVASIVTMERRKQ</sequence>
<keyword evidence="8" id="KW-1185">Reference proteome</keyword>
<proteinExistence type="predicted"/>
<feature type="transmembrane region" description="Helical" evidence="5">
    <location>
        <begin position="231"/>
        <end position="251"/>
    </location>
</feature>
<feature type="transmembrane region" description="Helical" evidence="5">
    <location>
        <begin position="166"/>
        <end position="185"/>
    </location>
</feature>
<dbReference type="EMBL" id="BMNL01000002">
    <property type="protein sequence ID" value="GGP20276.1"/>
    <property type="molecule type" value="Genomic_DNA"/>
</dbReference>
<dbReference type="PANTHER" id="PTHR32322:SF2">
    <property type="entry name" value="EAMA DOMAIN-CONTAINING PROTEIN"/>
    <property type="match status" value="1"/>
</dbReference>
<dbReference type="SUPFAM" id="SSF103481">
    <property type="entry name" value="Multidrug resistance efflux transporter EmrE"/>
    <property type="match status" value="2"/>
</dbReference>
<reference evidence="7" key="2">
    <citation type="submission" date="2020-09" db="EMBL/GenBank/DDBJ databases">
        <authorList>
            <person name="Sun Q."/>
            <person name="Ohkuma M."/>
        </authorList>
    </citation>
    <scope>NUCLEOTIDE SEQUENCE</scope>
    <source>
        <strain evidence="7">JCM 10088</strain>
    </source>
</reference>
<dbReference type="Proteomes" id="UP000610960">
    <property type="component" value="Unassembled WGS sequence"/>
</dbReference>
<feature type="transmembrane region" description="Helical" evidence="5">
    <location>
        <begin position="62"/>
        <end position="83"/>
    </location>
</feature>
<dbReference type="AlphaFoldDB" id="A0A830GTK2"/>
<evidence type="ECO:0000256" key="2">
    <source>
        <dbReference type="ARBA" id="ARBA00022692"/>
    </source>
</evidence>
<keyword evidence="2 5" id="KW-0812">Transmembrane</keyword>
<feature type="domain" description="EamA" evidence="6">
    <location>
        <begin position="139"/>
        <end position="270"/>
    </location>
</feature>
<evidence type="ECO:0000313" key="8">
    <source>
        <dbReference type="Proteomes" id="UP000610960"/>
    </source>
</evidence>
<feature type="transmembrane region" description="Helical" evidence="5">
    <location>
        <begin position="197"/>
        <end position="219"/>
    </location>
</feature>
<comment type="caution">
    <text evidence="7">The sequence shown here is derived from an EMBL/GenBank/DDBJ whole genome shotgun (WGS) entry which is preliminary data.</text>
</comment>
<feature type="transmembrane region" description="Helical" evidence="5">
    <location>
        <begin position="31"/>
        <end position="50"/>
    </location>
</feature>
<dbReference type="Pfam" id="PF00892">
    <property type="entry name" value="EamA"/>
    <property type="match status" value="2"/>
</dbReference>
<dbReference type="PANTHER" id="PTHR32322">
    <property type="entry name" value="INNER MEMBRANE TRANSPORTER"/>
    <property type="match status" value="1"/>
</dbReference>
<dbReference type="GO" id="GO:0016020">
    <property type="term" value="C:membrane"/>
    <property type="evidence" value="ECO:0007669"/>
    <property type="project" value="UniProtKB-SubCell"/>
</dbReference>
<keyword evidence="3 5" id="KW-1133">Transmembrane helix</keyword>
<evidence type="ECO:0000259" key="6">
    <source>
        <dbReference type="Pfam" id="PF00892"/>
    </source>
</evidence>
<feature type="domain" description="EamA" evidence="6">
    <location>
        <begin position="6"/>
        <end position="132"/>
    </location>
</feature>
<dbReference type="InterPro" id="IPR000620">
    <property type="entry name" value="EamA_dom"/>
</dbReference>
<dbReference type="InterPro" id="IPR037185">
    <property type="entry name" value="EmrE-like"/>
</dbReference>
<dbReference type="OrthoDB" id="17861at2157"/>
<evidence type="ECO:0000256" key="1">
    <source>
        <dbReference type="ARBA" id="ARBA00004141"/>
    </source>
</evidence>
<accession>A0A830GTK2</accession>
<keyword evidence="4 5" id="KW-0472">Membrane</keyword>
<evidence type="ECO:0000256" key="4">
    <source>
        <dbReference type="ARBA" id="ARBA00023136"/>
    </source>
</evidence>
<gene>
    <name evidence="7" type="ORF">GCM10007981_07700</name>
</gene>
<organism evidence="7 8">
    <name type="scientific">Thermocladium modestius</name>
    <dbReference type="NCBI Taxonomy" id="62609"/>
    <lineage>
        <taxon>Archaea</taxon>
        <taxon>Thermoproteota</taxon>
        <taxon>Thermoprotei</taxon>
        <taxon>Thermoproteales</taxon>
        <taxon>Thermoproteaceae</taxon>
        <taxon>Thermocladium</taxon>
    </lineage>
</organism>
<evidence type="ECO:0000313" key="7">
    <source>
        <dbReference type="EMBL" id="GGP20276.1"/>
    </source>
</evidence>
<dbReference type="InterPro" id="IPR050638">
    <property type="entry name" value="AA-Vitamin_Transporters"/>
</dbReference>
<evidence type="ECO:0000256" key="3">
    <source>
        <dbReference type="ARBA" id="ARBA00022989"/>
    </source>
</evidence>